<dbReference type="PANTHER" id="PTHR35385:SF2">
    <property type="entry name" value="PROTEIN B, PUTATIVE-RELATED"/>
    <property type="match status" value="1"/>
</dbReference>
<dbReference type="PROSITE" id="PS50966">
    <property type="entry name" value="ZF_SWIM"/>
    <property type="match status" value="1"/>
</dbReference>
<dbReference type="GO" id="GO:0008270">
    <property type="term" value="F:zinc ion binding"/>
    <property type="evidence" value="ECO:0007669"/>
    <property type="project" value="UniProtKB-KW"/>
</dbReference>
<keyword evidence="4" id="KW-1185">Reference proteome</keyword>
<protein>
    <recommendedName>
        <fullName evidence="2">SWIM-type domain-containing protein</fullName>
    </recommendedName>
</protein>
<evidence type="ECO:0000259" key="2">
    <source>
        <dbReference type="PROSITE" id="PS50966"/>
    </source>
</evidence>
<comment type="caution">
    <text evidence="3">The sequence shown here is derived from an EMBL/GenBank/DDBJ whole genome shotgun (WGS) entry which is preliminary data.</text>
</comment>
<evidence type="ECO:0000256" key="1">
    <source>
        <dbReference type="PROSITE-ProRule" id="PRU00325"/>
    </source>
</evidence>
<evidence type="ECO:0000313" key="4">
    <source>
        <dbReference type="Proteomes" id="UP000663880"/>
    </source>
</evidence>
<dbReference type="InterPro" id="IPR007527">
    <property type="entry name" value="Znf_SWIM"/>
</dbReference>
<gene>
    <name evidence="3" type="ORF">PMACD_LOCUS3660</name>
</gene>
<dbReference type="OrthoDB" id="1902038at2759"/>
<organism evidence="3 4">
    <name type="scientific">Pieris macdunnoughi</name>
    <dbReference type="NCBI Taxonomy" id="345717"/>
    <lineage>
        <taxon>Eukaryota</taxon>
        <taxon>Metazoa</taxon>
        <taxon>Ecdysozoa</taxon>
        <taxon>Arthropoda</taxon>
        <taxon>Hexapoda</taxon>
        <taxon>Insecta</taxon>
        <taxon>Pterygota</taxon>
        <taxon>Neoptera</taxon>
        <taxon>Endopterygota</taxon>
        <taxon>Lepidoptera</taxon>
        <taxon>Glossata</taxon>
        <taxon>Ditrysia</taxon>
        <taxon>Papilionoidea</taxon>
        <taxon>Pieridae</taxon>
        <taxon>Pierinae</taxon>
        <taxon>Pieris</taxon>
    </lineage>
</organism>
<sequence>MFTEEQLKIYLENISPNREFIRFEFSSAEKFIIQIKCIIEKKESIELHKSNIDKWIKAFSKFTATTWTAQISYTKMKTVLFQKDCVCQPINYTKSKKDEAETVCKAQIKFEIKLIDETTDLNLFITIDFDHSHSVYTSTATSFVETMSDTDKKFYDYFDNGFNATTSKTYHELYLIEKYGTRSSQYLTDEDINPSINHIKFLIDNMQSKDIKRSFRDILEAKKAYINDSGGTLMYTENPEIVVIITPLMKKVMMNNNLNCVLVDSSLVKIGLVVTMLYISNKIGALPIACVLHTAATKSNFKGAFKMLKLTINTLVNNTFNPKIFIVNDLVEQKSALSKFFPESKFIASRWSICCEIWKWLCSDDLKIDHRRRHSLMFFFKSLIYASADTAKTHYTKLLVSDYFDPKVGLRKYIDYIWGRSNEWIVKDDFQLNLLMEISIRLIKEFFLRKCRFFNIIMMIDVVSKLLETHLKAVINTYIDGMPKILHYTKFFHRSYTVCSNVEFVQIRLNEYLVQYQSSPNLYYHVKTDTICCDCPIGRQGRLCDHLGIIFNKDSVRTLNIPLLTNIEVDLLMRFVGLSNDKNIKCEIMEDEEFKEAIENATDLEKNTVYLNKYQRDCVVERSEDTTVDQSEYDVLQKPHFYIFKKFKNNNIKAIRTAPDSVELKAADKLKNNNFICKRPGFERKLRPIELYMNAFKNLEEQFLTLMNYFQNNPNDATTAAMEHVSQELAKVMSQINVENITSNVMKYKKRNHND</sequence>
<evidence type="ECO:0000313" key="3">
    <source>
        <dbReference type="EMBL" id="CAF4804674.1"/>
    </source>
</evidence>
<keyword evidence="1" id="KW-0479">Metal-binding</keyword>
<keyword evidence="1" id="KW-0862">Zinc</keyword>
<dbReference type="Proteomes" id="UP000663880">
    <property type="component" value="Unassembled WGS sequence"/>
</dbReference>
<name>A0A821PJS7_9NEOP</name>
<feature type="domain" description="SWIM-type" evidence="2">
    <location>
        <begin position="524"/>
        <end position="555"/>
    </location>
</feature>
<accession>A0A821PJS7</accession>
<proteinExistence type="predicted"/>
<dbReference type="AlphaFoldDB" id="A0A821PJS7"/>
<dbReference type="EMBL" id="CAJOBZ010000006">
    <property type="protein sequence ID" value="CAF4804674.1"/>
    <property type="molecule type" value="Genomic_DNA"/>
</dbReference>
<keyword evidence="1" id="KW-0863">Zinc-finger</keyword>
<dbReference type="PANTHER" id="PTHR35385">
    <property type="entry name" value="PROTEIN B, PUTATIVE-RELATED-RELATED"/>
    <property type="match status" value="1"/>
</dbReference>
<reference evidence="3" key="1">
    <citation type="submission" date="2021-02" db="EMBL/GenBank/DDBJ databases">
        <authorList>
            <person name="Steward A R."/>
        </authorList>
    </citation>
    <scope>NUCLEOTIDE SEQUENCE</scope>
</reference>